<dbReference type="AlphaFoldDB" id="A0A412TN76"/>
<dbReference type="Proteomes" id="UP000284243">
    <property type="component" value="Unassembled WGS sequence"/>
</dbReference>
<evidence type="ECO:0000313" key="1">
    <source>
        <dbReference type="EMBL" id="RGU55243.1"/>
    </source>
</evidence>
<reference evidence="1 2" key="1">
    <citation type="submission" date="2018-08" db="EMBL/GenBank/DDBJ databases">
        <title>A genome reference for cultivated species of the human gut microbiota.</title>
        <authorList>
            <person name="Zou Y."/>
            <person name="Xue W."/>
            <person name="Luo G."/>
        </authorList>
    </citation>
    <scope>NUCLEOTIDE SEQUENCE [LARGE SCALE GENOMIC DNA]</scope>
    <source>
        <strain evidence="1 2">AF16-14</strain>
    </source>
</reference>
<name>A0A412TN76_9BACT</name>
<organism evidence="1 2">
    <name type="scientific">Odoribacter splanchnicus</name>
    <dbReference type="NCBI Taxonomy" id="28118"/>
    <lineage>
        <taxon>Bacteria</taxon>
        <taxon>Pseudomonadati</taxon>
        <taxon>Bacteroidota</taxon>
        <taxon>Bacteroidia</taxon>
        <taxon>Bacteroidales</taxon>
        <taxon>Odoribacteraceae</taxon>
        <taxon>Odoribacter</taxon>
    </lineage>
</organism>
<sequence>MIKYEELSKQKYRACFQQIITKKDESILDAMKRGADCTYNSSKTLNMYKINDVINKLFEYHKDICVLSKMIFDKIEI</sequence>
<proteinExistence type="predicted"/>
<protein>
    <submittedName>
        <fullName evidence="1">Uncharacterized protein</fullName>
    </submittedName>
</protein>
<gene>
    <name evidence="1" type="ORF">DWW57_12815</name>
</gene>
<dbReference type="RefSeq" id="WP_118160554.1">
    <property type="nucleotide sequence ID" value="NZ_JADNDE010000035.1"/>
</dbReference>
<accession>A0A412TN76</accession>
<comment type="caution">
    <text evidence="1">The sequence shown here is derived from an EMBL/GenBank/DDBJ whole genome shotgun (WGS) entry which is preliminary data.</text>
</comment>
<evidence type="ECO:0000313" key="2">
    <source>
        <dbReference type="Proteomes" id="UP000284243"/>
    </source>
</evidence>
<dbReference type="EMBL" id="QRYC01000019">
    <property type="protein sequence ID" value="RGU55243.1"/>
    <property type="molecule type" value="Genomic_DNA"/>
</dbReference>